<dbReference type="OrthoDB" id="5854584at2759"/>
<dbReference type="Proteomes" id="UP000325440">
    <property type="component" value="Unassembled WGS sequence"/>
</dbReference>
<feature type="transmembrane region" description="Helical" evidence="1">
    <location>
        <begin position="118"/>
        <end position="138"/>
    </location>
</feature>
<keyword evidence="1" id="KW-1133">Transmembrane helix</keyword>
<proteinExistence type="predicted"/>
<protein>
    <submittedName>
        <fullName evidence="2">Uncharacterized protein</fullName>
    </submittedName>
</protein>
<gene>
    <name evidence="2" type="ORF">CINCED_3A011613</name>
</gene>
<dbReference type="InterPro" id="IPR039632">
    <property type="entry name" value="TMEM42"/>
</dbReference>
<reference evidence="2 3" key="1">
    <citation type="submission" date="2019-08" db="EMBL/GenBank/DDBJ databases">
        <authorList>
            <person name="Alioto T."/>
            <person name="Alioto T."/>
            <person name="Gomez Garrido J."/>
        </authorList>
    </citation>
    <scope>NUCLEOTIDE SEQUENCE [LARGE SCALE GENOMIC DNA]</scope>
</reference>
<evidence type="ECO:0000256" key="1">
    <source>
        <dbReference type="SAM" id="Phobius"/>
    </source>
</evidence>
<evidence type="ECO:0000313" key="3">
    <source>
        <dbReference type="Proteomes" id="UP000325440"/>
    </source>
</evidence>
<feature type="transmembrane region" description="Helical" evidence="1">
    <location>
        <begin position="150"/>
        <end position="170"/>
    </location>
</feature>
<name>A0A5E4NJ25_9HEMI</name>
<keyword evidence="3" id="KW-1185">Reference proteome</keyword>
<sequence length="195" mass="20691">FNKLHDNDFSPGGAVGRYDCDLRDVCKLKIIDRSICSSTFYGGVIVTSFLIGLHVPTEFSQLPCSCSDNGSGMDQLRVKSVMYATLAGICGSSAGIFGKIGMGLDGYFGDSPLSFINLGRFIAIVMVILANIGVWLMYTKSLQFGPTIGITGISIAANYIFTALTGVVLFGESCSFLWACGTLSVMVGVILMSTV</sequence>
<dbReference type="PANTHER" id="PTHR31965:SF1">
    <property type="entry name" value="TRANSMEMBRANE PROTEIN 42"/>
    <property type="match status" value="1"/>
</dbReference>
<dbReference type="EMBL" id="CABPRJ010001949">
    <property type="protein sequence ID" value="VVC42371.1"/>
    <property type="molecule type" value="Genomic_DNA"/>
</dbReference>
<evidence type="ECO:0000313" key="2">
    <source>
        <dbReference type="EMBL" id="VVC42371.1"/>
    </source>
</evidence>
<dbReference type="InterPro" id="IPR037185">
    <property type="entry name" value="EmrE-like"/>
</dbReference>
<feature type="transmembrane region" description="Helical" evidence="1">
    <location>
        <begin position="176"/>
        <end position="194"/>
    </location>
</feature>
<dbReference type="SUPFAM" id="SSF103481">
    <property type="entry name" value="Multidrug resistance efflux transporter EmrE"/>
    <property type="match status" value="1"/>
</dbReference>
<dbReference type="PANTHER" id="PTHR31965">
    <property type="entry name" value="TRANSMEMBRANE PROTEIN 42"/>
    <property type="match status" value="1"/>
</dbReference>
<organism evidence="2 3">
    <name type="scientific">Cinara cedri</name>
    <dbReference type="NCBI Taxonomy" id="506608"/>
    <lineage>
        <taxon>Eukaryota</taxon>
        <taxon>Metazoa</taxon>
        <taxon>Ecdysozoa</taxon>
        <taxon>Arthropoda</taxon>
        <taxon>Hexapoda</taxon>
        <taxon>Insecta</taxon>
        <taxon>Pterygota</taxon>
        <taxon>Neoptera</taxon>
        <taxon>Paraneoptera</taxon>
        <taxon>Hemiptera</taxon>
        <taxon>Sternorrhyncha</taxon>
        <taxon>Aphidomorpha</taxon>
        <taxon>Aphidoidea</taxon>
        <taxon>Aphididae</taxon>
        <taxon>Lachninae</taxon>
        <taxon>Cinara</taxon>
    </lineage>
</organism>
<accession>A0A5E4NJ25</accession>
<dbReference type="AlphaFoldDB" id="A0A5E4NJ25"/>
<feature type="transmembrane region" description="Helical" evidence="1">
    <location>
        <begin position="81"/>
        <end position="98"/>
    </location>
</feature>
<keyword evidence="1" id="KW-0812">Transmembrane</keyword>
<keyword evidence="1" id="KW-0472">Membrane</keyword>
<feature type="non-terminal residue" evidence="2">
    <location>
        <position position="1"/>
    </location>
</feature>